<dbReference type="InterPro" id="IPR016461">
    <property type="entry name" value="COMT-like"/>
</dbReference>
<evidence type="ECO:0000259" key="5">
    <source>
        <dbReference type="Pfam" id="PF08100"/>
    </source>
</evidence>
<dbReference type="OMA" id="WFIHNAK"/>
<dbReference type="RefSeq" id="XP_007773984.1">
    <property type="nucleotide sequence ID" value="XM_007775794.1"/>
</dbReference>
<dbReference type="GO" id="GO:0032259">
    <property type="term" value="P:methylation"/>
    <property type="evidence" value="ECO:0007669"/>
    <property type="project" value="UniProtKB-KW"/>
</dbReference>
<dbReference type="InterPro" id="IPR001077">
    <property type="entry name" value="COMT_C"/>
</dbReference>
<keyword evidence="2 6" id="KW-0808">Transferase</keyword>
<gene>
    <name evidence="6" type="ORF">CONPUDRAFT_111853</name>
</gene>
<evidence type="ECO:0000313" key="7">
    <source>
        <dbReference type="Proteomes" id="UP000053558"/>
    </source>
</evidence>
<dbReference type="Gene3D" id="3.40.50.150">
    <property type="entry name" value="Vaccinia Virus protein VP39"/>
    <property type="match status" value="1"/>
</dbReference>
<evidence type="ECO:0000256" key="3">
    <source>
        <dbReference type="ARBA" id="ARBA00022691"/>
    </source>
</evidence>
<keyword evidence="1 6" id="KW-0489">Methyltransferase</keyword>
<dbReference type="InterPro" id="IPR036388">
    <property type="entry name" value="WH-like_DNA-bd_sf"/>
</dbReference>
<dbReference type="SUPFAM" id="SSF53335">
    <property type="entry name" value="S-adenosyl-L-methionine-dependent methyltransferases"/>
    <property type="match status" value="1"/>
</dbReference>
<feature type="domain" description="O-methyltransferase dimerisation" evidence="5">
    <location>
        <begin position="103"/>
        <end position="167"/>
    </location>
</feature>
<dbReference type="GO" id="GO:0008171">
    <property type="term" value="F:O-methyltransferase activity"/>
    <property type="evidence" value="ECO:0007669"/>
    <property type="project" value="InterPro"/>
</dbReference>
<keyword evidence="7" id="KW-1185">Reference proteome</keyword>
<dbReference type="InterPro" id="IPR029063">
    <property type="entry name" value="SAM-dependent_MTases_sf"/>
</dbReference>
<accession>A0A5M3MA39</accession>
<dbReference type="Proteomes" id="UP000053558">
    <property type="component" value="Unassembled WGS sequence"/>
</dbReference>
<organism evidence="6 7">
    <name type="scientific">Coniophora puteana (strain RWD-64-598)</name>
    <name type="common">Brown rot fungus</name>
    <dbReference type="NCBI Taxonomy" id="741705"/>
    <lineage>
        <taxon>Eukaryota</taxon>
        <taxon>Fungi</taxon>
        <taxon>Dikarya</taxon>
        <taxon>Basidiomycota</taxon>
        <taxon>Agaricomycotina</taxon>
        <taxon>Agaricomycetes</taxon>
        <taxon>Agaricomycetidae</taxon>
        <taxon>Boletales</taxon>
        <taxon>Coniophorineae</taxon>
        <taxon>Coniophoraceae</taxon>
        <taxon>Coniophora</taxon>
    </lineage>
</organism>
<sequence>MMSAAVSPNEAQLEKLLELITSSARAAIREYKQAAGASARADPVPSIHDPEFHPLDTAQDTVRLKKAVRTLEGAAQQLAATLAPPQHTVINFAHNYDWACVGVVMRAGVPELLKKHPKGLHVDEIAKAVKLEPGKLGRVMRTLAGKGCFKEVSEGTFAINRLANHLLPTSGPGALARIHAQDVSRAANVLWDSLTLPEYASSYDPEHSPLILAIRNEGKNESFFEWMKEDPERGERYHLAMIGLGDIMGSLSVLTHYPWSEINTLVDVGSSIGTVSIPLARAHPHIKLTCQDLEEVTVRAKDIWTNEYPEAISSGQVSLVPLNFFEQTPVKNQDAYYLRNIIHDWPDHEATLILRSVRASMGSNSRVLIHDYVLQTTNRKPIEEYHGADVAPEPMLPNFGAGTARAYQQDLNMWFIHNAKERTVGDFTKLGAAAGLRLENIYDLAEGSVLEFRLA</sequence>
<dbReference type="InterPro" id="IPR036390">
    <property type="entry name" value="WH_DNA-bd_sf"/>
</dbReference>
<dbReference type="SUPFAM" id="SSF46785">
    <property type="entry name" value="Winged helix' DNA-binding domain"/>
    <property type="match status" value="1"/>
</dbReference>
<evidence type="ECO:0000259" key="4">
    <source>
        <dbReference type="Pfam" id="PF00891"/>
    </source>
</evidence>
<evidence type="ECO:0000256" key="1">
    <source>
        <dbReference type="ARBA" id="ARBA00022603"/>
    </source>
</evidence>
<dbReference type="PANTHER" id="PTHR43712">
    <property type="entry name" value="PUTATIVE (AFU_ORTHOLOGUE AFUA_4G14580)-RELATED"/>
    <property type="match status" value="1"/>
</dbReference>
<keyword evidence="3" id="KW-0949">S-adenosyl-L-methionine</keyword>
<dbReference type="OrthoDB" id="2410195at2759"/>
<protein>
    <submittedName>
        <fullName evidence="6">S-adenosyl-L-methionine-dependent methyltransferase</fullName>
    </submittedName>
</protein>
<dbReference type="InterPro" id="IPR012967">
    <property type="entry name" value="COMT_dimerisation"/>
</dbReference>
<dbReference type="EMBL" id="JH711587">
    <property type="protein sequence ID" value="EIW75993.1"/>
    <property type="molecule type" value="Genomic_DNA"/>
</dbReference>
<dbReference type="Pfam" id="PF00891">
    <property type="entry name" value="Methyltransf_2"/>
    <property type="match status" value="1"/>
</dbReference>
<dbReference type="PANTHER" id="PTHR43712:SF2">
    <property type="entry name" value="O-METHYLTRANSFERASE CICE"/>
    <property type="match status" value="1"/>
</dbReference>
<name>A0A5M3MA39_CONPW</name>
<reference evidence="7" key="1">
    <citation type="journal article" date="2012" name="Science">
        <title>The Paleozoic origin of enzymatic lignin decomposition reconstructed from 31 fungal genomes.</title>
        <authorList>
            <person name="Floudas D."/>
            <person name="Binder M."/>
            <person name="Riley R."/>
            <person name="Barry K."/>
            <person name="Blanchette R.A."/>
            <person name="Henrissat B."/>
            <person name="Martinez A.T."/>
            <person name="Otillar R."/>
            <person name="Spatafora J.W."/>
            <person name="Yadav J.S."/>
            <person name="Aerts A."/>
            <person name="Benoit I."/>
            <person name="Boyd A."/>
            <person name="Carlson A."/>
            <person name="Copeland A."/>
            <person name="Coutinho P.M."/>
            <person name="de Vries R.P."/>
            <person name="Ferreira P."/>
            <person name="Findley K."/>
            <person name="Foster B."/>
            <person name="Gaskell J."/>
            <person name="Glotzer D."/>
            <person name="Gorecki P."/>
            <person name="Heitman J."/>
            <person name="Hesse C."/>
            <person name="Hori C."/>
            <person name="Igarashi K."/>
            <person name="Jurgens J.A."/>
            <person name="Kallen N."/>
            <person name="Kersten P."/>
            <person name="Kohler A."/>
            <person name="Kuees U."/>
            <person name="Kumar T.K.A."/>
            <person name="Kuo A."/>
            <person name="LaButti K."/>
            <person name="Larrondo L.F."/>
            <person name="Lindquist E."/>
            <person name="Ling A."/>
            <person name="Lombard V."/>
            <person name="Lucas S."/>
            <person name="Lundell T."/>
            <person name="Martin R."/>
            <person name="McLaughlin D.J."/>
            <person name="Morgenstern I."/>
            <person name="Morin E."/>
            <person name="Murat C."/>
            <person name="Nagy L.G."/>
            <person name="Nolan M."/>
            <person name="Ohm R.A."/>
            <person name="Patyshakuliyeva A."/>
            <person name="Rokas A."/>
            <person name="Ruiz-Duenas F.J."/>
            <person name="Sabat G."/>
            <person name="Salamov A."/>
            <person name="Samejima M."/>
            <person name="Schmutz J."/>
            <person name="Slot J.C."/>
            <person name="St John F."/>
            <person name="Stenlid J."/>
            <person name="Sun H."/>
            <person name="Sun S."/>
            <person name="Syed K."/>
            <person name="Tsang A."/>
            <person name="Wiebenga A."/>
            <person name="Young D."/>
            <person name="Pisabarro A."/>
            <person name="Eastwood D.C."/>
            <person name="Martin F."/>
            <person name="Cullen D."/>
            <person name="Grigoriev I.V."/>
            <person name="Hibbett D.S."/>
        </authorList>
    </citation>
    <scope>NUCLEOTIDE SEQUENCE [LARGE SCALE GENOMIC DNA]</scope>
    <source>
        <strain evidence="7">RWD-64-598 SS2</strain>
    </source>
</reference>
<dbReference type="PROSITE" id="PS51683">
    <property type="entry name" value="SAM_OMT_II"/>
    <property type="match status" value="1"/>
</dbReference>
<dbReference type="KEGG" id="cput:CONPUDRAFT_111853"/>
<evidence type="ECO:0000313" key="6">
    <source>
        <dbReference type="EMBL" id="EIW75993.1"/>
    </source>
</evidence>
<proteinExistence type="predicted"/>
<comment type="caution">
    <text evidence="6">The sequence shown here is derived from an EMBL/GenBank/DDBJ whole genome shotgun (WGS) entry which is preliminary data.</text>
</comment>
<dbReference type="GeneID" id="19198910"/>
<evidence type="ECO:0000256" key="2">
    <source>
        <dbReference type="ARBA" id="ARBA00022679"/>
    </source>
</evidence>
<dbReference type="Pfam" id="PF08100">
    <property type="entry name" value="Dimerisation"/>
    <property type="match status" value="1"/>
</dbReference>
<feature type="domain" description="O-methyltransferase C-terminal" evidence="4">
    <location>
        <begin position="222"/>
        <end position="436"/>
    </location>
</feature>
<dbReference type="Gene3D" id="1.10.10.10">
    <property type="entry name" value="Winged helix-like DNA-binding domain superfamily/Winged helix DNA-binding domain"/>
    <property type="match status" value="1"/>
</dbReference>
<dbReference type="AlphaFoldDB" id="A0A5M3MA39"/>